<dbReference type="Pfam" id="PF13579">
    <property type="entry name" value="Glyco_trans_4_4"/>
    <property type="match status" value="1"/>
</dbReference>
<accession>A0A1B0ZPP0</accession>
<protein>
    <submittedName>
        <fullName evidence="3">Group 1 glycosyl transferase</fullName>
    </submittedName>
</protein>
<dbReference type="Pfam" id="PF00534">
    <property type="entry name" value="Glycos_transf_1"/>
    <property type="match status" value="1"/>
</dbReference>
<evidence type="ECO:0000259" key="1">
    <source>
        <dbReference type="Pfam" id="PF00534"/>
    </source>
</evidence>
<dbReference type="OrthoDB" id="7527790at2"/>
<keyword evidence="3" id="KW-0808">Transferase</keyword>
<dbReference type="InterPro" id="IPR001296">
    <property type="entry name" value="Glyco_trans_1"/>
</dbReference>
<name>A0A1B0ZPP0_9RHOB</name>
<reference evidence="3 4" key="1">
    <citation type="submission" date="2016-04" db="EMBL/GenBank/DDBJ databases">
        <authorList>
            <person name="Evans L.H."/>
            <person name="Alamgir A."/>
            <person name="Owens N."/>
            <person name="Weber N.D."/>
            <person name="Virtaneva K."/>
            <person name="Barbian K."/>
            <person name="Babar A."/>
            <person name="Rosenke K."/>
        </authorList>
    </citation>
    <scope>NUCLEOTIDE SEQUENCE [LARGE SCALE GENOMIC DNA]</scope>
    <source>
        <strain evidence="3 4">JL2886</strain>
    </source>
</reference>
<evidence type="ECO:0000259" key="2">
    <source>
        <dbReference type="Pfam" id="PF13579"/>
    </source>
</evidence>
<dbReference type="Proteomes" id="UP000092565">
    <property type="component" value="Chromosome"/>
</dbReference>
<gene>
    <name evidence="3" type="ORF">JL2886_01232</name>
</gene>
<dbReference type="InterPro" id="IPR028098">
    <property type="entry name" value="Glyco_trans_4-like_N"/>
</dbReference>
<evidence type="ECO:0000313" key="4">
    <source>
        <dbReference type="Proteomes" id="UP000092565"/>
    </source>
</evidence>
<dbReference type="Gene3D" id="3.40.50.2000">
    <property type="entry name" value="Glycogen Phosphorylase B"/>
    <property type="match status" value="2"/>
</dbReference>
<dbReference type="EMBL" id="CP015124">
    <property type="protein sequence ID" value="ANP36152.1"/>
    <property type="molecule type" value="Genomic_DNA"/>
</dbReference>
<keyword evidence="4" id="KW-1185">Reference proteome</keyword>
<dbReference type="GO" id="GO:0016757">
    <property type="term" value="F:glycosyltransferase activity"/>
    <property type="evidence" value="ECO:0007669"/>
    <property type="project" value="InterPro"/>
</dbReference>
<sequence length="388" mass="43126">MKIVHILTRLLRAGSEENTLLTAARHVAAGHEVILMHGRDVLPEFARALAPGAELVAVPNLVRNLSPVQDPAAFLEIRRLLREIQPDVVHTHQSKAGIIGRFAAASARVPLVVHGVHILPFLGVGPAQKAVYLGLERATARMTDGFIHVSEGMRRACQDHKVGASRQHFVVPSGFELSRFRQAVPPEGWRDLLGLGSDAPRPVVIAMLAVLEPRKRHLELLREIAIFLKQLPELHLVFAGDGHLWSAIEDTIRELDLENQVTLLGYRTDPERIIAMADICIHTAEREGLPRTVLQTLTVGRPVVLFDLPGIEEIITHGVNGFIVPQEDWEGFRERLGQLVSSPERRAAMAAEARATPLDRWDADFMARRTLEIYEELLPRSLLREAPA</sequence>
<feature type="domain" description="Glycosyltransferase subfamily 4-like N-terminal" evidence="2">
    <location>
        <begin position="14"/>
        <end position="170"/>
    </location>
</feature>
<proteinExistence type="predicted"/>
<evidence type="ECO:0000313" key="3">
    <source>
        <dbReference type="EMBL" id="ANP36152.1"/>
    </source>
</evidence>
<dbReference type="SUPFAM" id="SSF53756">
    <property type="entry name" value="UDP-Glycosyltransferase/glycogen phosphorylase"/>
    <property type="match status" value="1"/>
</dbReference>
<dbReference type="PANTHER" id="PTHR12526:SF630">
    <property type="entry name" value="GLYCOSYLTRANSFERASE"/>
    <property type="match status" value="1"/>
</dbReference>
<feature type="domain" description="Glycosyl transferase family 1" evidence="1">
    <location>
        <begin position="202"/>
        <end position="355"/>
    </location>
</feature>
<dbReference type="AlphaFoldDB" id="A0A1B0ZPP0"/>
<dbReference type="RefSeq" id="WP_065271165.1">
    <property type="nucleotide sequence ID" value="NZ_CP015124.1"/>
</dbReference>
<organism evidence="3 4">
    <name type="scientific">Phaeobacter gallaeciensis</name>
    <dbReference type="NCBI Taxonomy" id="60890"/>
    <lineage>
        <taxon>Bacteria</taxon>
        <taxon>Pseudomonadati</taxon>
        <taxon>Pseudomonadota</taxon>
        <taxon>Alphaproteobacteria</taxon>
        <taxon>Rhodobacterales</taxon>
        <taxon>Roseobacteraceae</taxon>
        <taxon>Phaeobacter</taxon>
    </lineage>
</organism>
<dbReference type="PANTHER" id="PTHR12526">
    <property type="entry name" value="GLYCOSYLTRANSFERASE"/>
    <property type="match status" value="1"/>
</dbReference>